<evidence type="ECO:0000313" key="9">
    <source>
        <dbReference type="Proteomes" id="UP000266385"/>
    </source>
</evidence>
<evidence type="ECO:0000256" key="7">
    <source>
        <dbReference type="PIRSR" id="PIRSR602187-50"/>
    </source>
</evidence>
<evidence type="ECO:0000256" key="3">
    <source>
        <dbReference type="ARBA" id="ARBA00022553"/>
    </source>
</evidence>
<evidence type="ECO:0000256" key="1">
    <source>
        <dbReference type="ARBA" id="ARBA00011233"/>
    </source>
</evidence>
<evidence type="ECO:0000256" key="5">
    <source>
        <dbReference type="ARBA" id="ARBA00023015"/>
    </source>
</evidence>
<dbReference type="SMART" id="SM00938">
    <property type="entry name" value="P-II"/>
    <property type="match status" value="1"/>
</dbReference>
<feature type="modified residue" description="O-UMP-tyrosine" evidence="7">
    <location>
        <position position="51"/>
    </location>
</feature>
<keyword evidence="4" id="KW-0547">Nucleotide-binding</keyword>
<name>A0A399RL50_9PROT</name>
<evidence type="ECO:0000256" key="2">
    <source>
        <dbReference type="ARBA" id="ARBA00015681"/>
    </source>
</evidence>
<dbReference type="AlphaFoldDB" id="A0A399RL50"/>
<gene>
    <name evidence="8" type="ORF">D1223_05430</name>
</gene>
<dbReference type="InterPro" id="IPR002187">
    <property type="entry name" value="N-reg_PII"/>
</dbReference>
<reference evidence="8 9" key="1">
    <citation type="submission" date="2018-08" db="EMBL/GenBank/DDBJ databases">
        <title>Henriciella mobilis sp. nov., isolated from seawater.</title>
        <authorList>
            <person name="Cheng H."/>
            <person name="Wu Y.-H."/>
            <person name="Xu X.-W."/>
            <person name="Guo L.-L."/>
        </authorList>
    </citation>
    <scope>NUCLEOTIDE SEQUENCE [LARGE SCALE GENOMIC DNA]</scope>
    <source>
        <strain evidence="8 9">JN25</strain>
    </source>
</reference>
<dbReference type="InterPro" id="IPR002332">
    <property type="entry name" value="N-reg_PII_urydylation_site"/>
</dbReference>
<dbReference type="RefSeq" id="WP_119376044.1">
    <property type="nucleotide sequence ID" value="NZ_QWFX01000006.1"/>
</dbReference>
<dbReference type="EMBL" id="QWFX01000006">
    <property type="protein sequence ID" value="RIJ30737.1"/>
    <property type="molecule type" value="Genomic_DNA"/>
</dbReference>
<evidence type="ECO:0000313" key="8">
    <source>
        <dbReference type="EMBL" id="RIJ30737.1"/>
    </source>
</evidence>
<proteinExistence type="predicted"/>
<dbReference type="PANTHER" id="PTHR30115:SF11">
    <property type="entry name" value="NITROGEN REGULATORY PROTEIN P-II HOMOLOG"/>
    <property type="match status" value="1"/>
</dbReference>
<dbReference type="PROSITE" id="PS00496">
    <property type="entry name" value="PII_GLNB_UMP"/>
    <property type="match status" value="1"/>
</dbReference>
<keyword evidence="3 7" id="KW-0597">Phosphoprotein</keyword>
<comment type="caution">
    <text evidence="8">The sequence shown here is derived from an EMBL/GenBank/DDBJ whole genome shotgun (WGS) entry which is preliminary data.</text>
</comment>
<dbReference type="PRINTS" id="PR00340">
    <property type="entry name" value="PIIGLNB"/>
</dbReference>
<dbReference type="GO" id="GO:0005524">
    <property type="term" value="F:ATP binding"/>
    <property type="evidence" value="ECO:0007669"/>
    <property type="project" value="TreeGrafter"/>
</dbReference>
<dbReference type="GO" id="GO:0030234">
    <property type="term" value="F:enzyme regulator activity"/>
    <property type="evidence" value="ECO:0007669"/>
    <property type="project" value="InterPro"/>
</dbReference>
<sequence>MHMITAVIRPHKYDDLREALLQLGVEGITVTQVKGFGRQRGQTEFYRGAEYTTTEVPKLRLEIAVSSAIMNQVIDTIQSVASTGKVGDGKLFVHTLDQVVRIRTGEKDELAIG</sequence>
<dbReference type="InterPro" id="IPR011322">
    <property type="entry name" value="N-reg_PII-like_a/b"/>
</dbReference>
<dbReference type="Pfam" id="PF00543">
    <property type="entry name" value="P-II"/>
    <property type="match status" value="1"/>
</dbReference>
<dbReference type="Proteomes" id="UP000266385">
    <property type="component" value="Unassembled WGS sequence"/>
</dbReference>
<accession>A0A399RL50</accession>
<dbReference type="GO" id="GO:0005829">
    <property type="term" value="C:cytosol"/>
    <property type="evidence" value="ECO:0007669"/>
    <property type="project" value="TreeGrafter"/>
</dbReference>
<dbReference type="GO" id="GO:0006808">
    <property type="term" value="P:regulation of nitrogen utilization"/>
    <property type="evidence" value="ECO:0007669"/>
    <property type="project" value="InterPro"/>
</dbReference>
<protein>
    <recommendedName>
        <fullName evidence="2">Nitrogen regulatory protein P-II</fullName>
    </recommendedName>
</protein>
<dbReference type="PROSITE" id="PS51343">
    <property type="entry name" value="PII_GLNB_DOM"/>
    <property type="match status" value="1"/>
</dbReference>
<dbReference type="Gene3D" id="3.30.70.120">
    <property type="match status" value="1"/>
</dbReference>
<keyword evidence="5" id="KW-0805">Transcription regulation</keyword>
<keyword evidence="6" id="KW-0804">Transcription</keyword>
<organism evidence="8 9">
    <name type="scientific">Henriciella mobilis</name>
    <dbReference type="NCBI Taxonomy" id="2305467"/>
    <lineage>
        <taxon>Bacteria</taxon>
        <taxon>Pseudomonadati</taxon>
        <taxon>Pseudomonadota</taxon>
        <taxon>Alphaproteobacteria</taxon>
        <taxon>Hyphomonadales</taxon>
        <taxon>Hyphomonadaceae</taxon>
        <taxon>Henriciella</taxon>
    </lineage>
</organism>
<dbReference type="OrthoDB" id="9802729at2"/>
<evidence type="ECO:0000256" key="4">
    <source>
        <dbReference type="ARBA" id="ARBA00022741"/>
    </source>
</evidence>
<comment type="subunit">
    <text evidence="1">Homotrimer.</text>
</comment>
<dbReference type="PANTHER" id="PTHR30115">
    <property type="entry name" value="NITROGEN REGULATORY PROTEIN P-II"/>
    <property type="match status" value="1"/>
</dbReference>
<dbReference type="InterPro" id="IPR015867">
    <property type="entry name" value="N-reg_PII/ATP_PRibTrfase_C"/>
</dbReference>
<keyword evidence="9" id="KW-1185">Reference proteome</keyword>
<dbReference type="SUPFAM" id="SSF54913">
    <property type="entry name" value="GlnB-like"/>
    <property type="match status" value="1"/>
</dbReference>
<evidence type="ECO:0000256" key="6">
    <source>
        <dbReference type="ARBA" id="ARBA00023163"/>
    </source>
</evidence>